<organism evidence="1 2">
    <name type="scientific">Trichostrongylus colubriformis</name>
    <name type="common">Black scour worm</name>
    <dbReference type="NCBI Taxonomy" id="6319"/>
    <lineage>
        <taxon>Eukaryota</taxon>
        <taxon>Metazoa</taxon>
        <taxon>Ecdysozoa</taxon>
        <taxon>Nematoda</taxon>
        <taxon>Chromadorea</taxon>
        <taxon>Rhabditida</taxon>
        <taxon>Rhabditina</taxon>
        <taxon>Rhabditomorpha</taxon>
        <taxon>Strongyloidea</taxon>
        <taxon>Trichostrongylidae</taxon>
        <taxon>Trichostrongylus</taxon>
    </lineage>
</organism>
<protein>
    <submittedName>
        <fullName evidence="1">Uncharacterized protein</fullName>
    </submittedName>
</protein>
<accession>A0AAN8IID6</accession>
<keyword evidence="2" id="KW-1185">Reference proteome</keyword>
<name>A0AAN8IID6_TRICO</name>
<dbReference type="EMBL" id="WIXE01018925">
    <property type="protein sequence ID" value="KAK5970487.1"/>
    <property type="molecule type" value="Genomic_DNA"/>
</dbReference>
<proteinExistence type="predicted"/>
<evidence type="ECO:0000313" key="2">
    <source>
        <dbReference type="Proteomes" id="UP001331761"/>
    </source>
</evidence>
<feature type="non-terminal residue" evidence="1">
    <location>
        <position position="53"/>
    </location>
</feature>
<reference evidence="1 2" key="1">
    <citation type="submission" date="2019-10" db="EMBL/GenBank/DDBJ databases">
        <title>Assembly and Annotation for the nematode Trichostrongylus colubriformis.</title>
        <authorList>
            <person name="Martin J."/>
        </authorList>
    </citation>
    <scope>NUCLEOTIDE SEQUENCE [LARGE SCALE GENOMIC DNA]</scope>
    <source>
        <strain evidence="1">G859</strain>
        <tissue evidence="1">Whole worm</tissue>
    </source>
</reference>
<dbReference type="Gene3D" id="6.20.310.10">
    <property type="match status" value="1"/>
</dbReference>
<gene>
    <name evidence="1" type="ORF">GCK32_020990</name>
</gene>
<dbReference type="AlphaFoldDB" id="A0AAN8IID6"/>
<evidence type="ECO:0000313" key="1">
    <source>
        <dbReference type="EMBL" id="KAK5970487.1"/>
    </source>
</evidence>
<comment type="caution">
    <text evidence="1">The sequence shown here is derived from an EMBL/GenBank/DDBJ whole genome shotgun (WGS) entry which is preliminary data.</text>
</comment>
<sequence>MSHSPKYDDPEKQSLYKLYRPERVTPTQKGYQLLNLSRLNKGMAFTLTERMYL</sequence>
<dbReference type="Proteomes" id="UP001331761">
    <property type="component" value="Unassembled WGS sequence"/>
</dbReference>